<dbReference type="InterPro" id="IPR001763">
    <property type="entry name" value="Rhodanese-like_dom"/>
</dbReference>
<keyword evidence="4" id="KW-1185">Reference proteome</keyword>
<dbReference type="Gene3D" id="3.40.50.300">
    <property type="entry name" value="P-loop containing nucleotide triphosphate hydrolases"/>
    <property type="match status" value="1"/>
</dbReference>
<keyword evidence="1" id="KW-0711">Selenium</keyword>
<dbReference type="Gene3D" id="3.40.250.10">
    <property type="entry name" value="Rhodanese-like domain"/>
    <property type="match status" value="1"/>
</dbReference>
<keyword evidence="3" id="KW-0808">Transferase</keyword>
<feature type="domain" description="Rhodanese" evidence="2">
    <location>
        <begin position="15"/>
        <end position="131"/>
    </location>
</feature>
<dbReference type="NCBIfam" id="TIGR03167">
    <property type="entry name" value="tRNA_sel_U_synt"/>
    <property type="match status" value="1"/>
</dbReference>
<evidence type="ECO:0000313" key="3">
    <source>
        <dbReference type="EMBL" id="MFD2660683.1"/>
    </source>
</evidence>
<sequence>MFQDIALDEWMKLRENGELTTIDVRSPSEFKEATIPGSLNIPFFNDEERAEIGTIYKQVSVEAAKERGLEIVSGKLPSFIKQFAGLAGKKAVFCWRGGMRSRTTATVLSLMDIHVYRITGGYRAYRQWVVEQLQSMDFAPSAVVLHGNTGTGKTAILRRLEEKGAPVLDLEAMAGHRGSIFGEIGLNSHNQKMFDALLMEKLLAYRQAPYVLLEAESRRIGKAVLPDLIMRKKETGLHIRIELPIEERVRQIIGDYRPWEHPDACKSAFKRIKDRIHTPVAAEIESCLNQDKYERAVELLLSYYYDPKYSHASSQYCEQPAHVIRADSVDEAAAAVESILAQAKYK</sequence>
<dbReference type="Pfam" id="PF26341">
    <property type="entry name" value="AAA_SelU"/>
    <property type="match status" value="1"/>
</dbReference>
<organism evidence="3 4">
    <name type="scientific">Paenibacillus thailandensis</name>
    <dbReference type="NCBI Taxonomy" id="393250"/>
    <lineage>
        <taxon>Bacteria</taxon>
        <taxon>Bacillati</taxon>
        <taxon>Bacillota</taxon>
        <taxon>Bacilli</taxon>
        <taxon>Bacillales</taxon>
        <taxon>Paenibacillaceae</taxon>
        <taxon>Paenibacillus</taxon>
    </lineage>
</organism>
<evidence type="ECO:0000313" key="4">
    <source>
        <dbReference type="Proteomes" id="UP001597493"/>
    </source>
</evidence>
<protein>
    <submittedName>
        <fullName evidence="3">tRNA 2-selenouridine(34) synthase MnmH</fullName>
        <ecNumber evidence="3">2.5.1.-</ecNumber>
    </submittedName>
</protein>
<dbReference type="EC" id="2.5.1.-" evidence="3"/>
<evidence type="ECO:0000259" key="2">
    <source>
        <dbReference type="PROSITE" id="PS50206"/>
    </source>
</evidence>
<name>A0ABW5QY63_9BACL</name>
<accession>A0ABW5QY63</accession>
<comment type="caution">
    <text evidence="3">The sequence shown here is derived from an EMBL/GenBank/DDBJ whole genome shotgun (WGS) entry which is preliminary data.</text>
</comment>
<dbReference type="GO" id="GO:0016740">
    <property type="term" value="F:transferase activity"/>
    <property type="evidence" value="ECO:0007669"/>
    <property type="project" value="UniProtKB-KW"/>
</dbReference>
<dbReference type="SMART" id="SM00450">
    <property type="entry name" value="RHOD"/>
    <property type="match status" value="1"/>
</dbReference>
<dbReference type="InterPro" id="IPR058840">
    <property type="entry name" value="AAA_SelU"/>
</dbReference>
<dbReference type="SUPFAM" id="SSF52540">
    <property type="entry name" value="P-loop containing nucleoside triphosphate hydrolases"/>
    <property type="match status" value="1"/>
</dbReference>
<dbReference type="RefSeq" id="WP_379272448.1">
    <property type="nucleotide sequence ID" value="NZ_JBHUGT010000013.1"/>
</dbReference>
<dbReference type="EMBL" id="JBHUMY010000011">
    <property type="protein sequence ID" value="MFD2660683.1"/>
    <property type="molecule type" value="Genomic_DNA"/>
</dbReference>
<dbReference type="Pfam" id="PF00581">
    <property type="entry name" value="Rhodanese"/>
    <property type="match status" value="1"/>
</dbReference>
<dbReference type="SUPFAM" id="SSF52821">
    <property type="entry name" value="Rhodanese/Cell cycle control phosphatase"/>
    <property type="match status" value="1"/>
</dbReference>
<proteinExistence type="predicted"/>
<gene>
    <name evidence="3" type="primary">mnmH</name>
    <name evidence="3" type="ORF">ACFSW5_10550</name>
</gene>
<dbReference type="PANTHER" id="PTHR30401:SF0">
    <property type="entry name" value="TRNA 2-SELENOURIDINE SYNTHASE"/>
    <property type="match status" value="1"/>
</dbReference>
<reference evidence="4" key="1">
    <citation type="journal article" date="2019" name="Int. J. Syst. Evol. Microbiol.">
        <title>The Global Catalogue of Microorganisms (GCM) 10K type strain sequencing project: providing services to taxonomists for standard genome sequencing and annotation.</title>
        <authorList>
            <consortium name="The Broad Institute Genomics Platform"/>
            <consortium name="The Broad Institute Genome Sequencing Center for Infectious Disease"/>
            <person name="Wu L."/>
            <person name="Ma J."/>
        </authorList>
    </citation>
    <scope>NUCLEOTIDE SEQUENCE [LARGE SCALE GENOMIC DNA]</scope>
    <source>
        <strain evidence="4">TISTR 1827</strain>
    </source>
</reference>
<dbReference type="Proteomes" id="UP001597493">
    <property type="component" value="Unassembled WGS sequence"/>
</dbReference>
<dbReference type="InterPro" id="IPR036873">
    <property type="entry name" value="Rhodanese-like_dom_sf"/>
</dbReference>
<dbReference type="PANTHER" id="PTHR30401">
    <property type="entry name" value="TRNA 2-SELENOURIDINE SYNTHASE"/>
    <property type="match status" value="1"/>
</dbReference>
<dbReference type="NCBIfam" id="NF008750">
    <property type="entry name" value="PRK11784.1-2"/>
    <property type="match status" value="1"/>
</dbReference>
<dbReference type="InterPro" id="IPR017582">
    <property type="entry name" value="SelU"/>
</dbReference>
<evidence type="ECO:0000256" key="1">
    <source>
        <dbReference type="ARBA" id="ARBA00023266"/>
    </source>
</evidence>
<dbReference type="InterPro" id="IPR027417">
    <property type="entry name" value="P-loop_NTPase"/>
</dbReference>
<dbReference type="PROSITE" id="PS50206">
    <property type="entry name" value="RHODANESE_3"/>
    <property type="match status" value="1"/>
</dbReference>